<evidence type="ECO:0000256" key="2">
    <source>
        <dbReference type="SAM" id="SignalP"/>
    </source>
</evidence>
<reference evidence="3 4" key="1">
    <citation type="submission" date="2022-05" db="EMBL/GenBank/DDBJ databases">
        <authorList>
            <consortium name="Genoscope - CEA"/>
            <person name="William W."/>
        </authorList>
    </citation>
    <scope>NUCLEOTIDE SEQUENCE [LARGE SCALE GENOMIC DNA]</scope>
</reference>
<accession>A0AAU9VWJ7</accession>
<organism evidence="3 4">
    <name type="scientific">Pocillopora meandrina</name>
    <dbReference type="NCBI Taxonomy" id="46732"/>
    <lineage>
        <taxon>Eukaryota</taxon>
        <taxon>Metazoa</taxon>
        <taxon>Cnidaria</taxon>
        <taxon>Anthozoa</taxon>
        <taxon>Hexacorallia</taxon>
        <taxon>Scleractinia</taxon>
        <taxon>Astrocoeniina</taxon>
        <taxon>Pocilloporidae</taxon>
        <taxon>Pocillopora</taxon>
    </lineage>
</organism>
<feature type="transmembrane region" description="Helical" evidence="1">
    <location>
        <begin position="235"/>
        <end position="257"/>
    </location>
</feature>
<evidence type="ECO:0000313" key="4">
    <source>
        <dbReference type="Proteomes" id="UP001159428"/>
    </source>
</evidence>
<dbReference type="EMBL" id="CALNXJ010000005">
    <property type="protein sequence ID" value="CAH3039874.1"/>
    <property type="molecule type" value="Genomic_DNA"/>
</dbReference>
<comment type="caution">
    <text evidence="3">The sequence shown here is derived from an EMBL/GenBank/DDBJ whole genome shotgun (WGS) entry which is preliminary data.</text>
</comment>
<protein>
    <recommendedName>
        <fullName evidence="5">SEFIR domain-containing protein</fullName>
    </recommendedName>
</protein>
<evidence type="ECO:0000256" key="1">
    <source>
        <dbReference type="SAM" id="Phobius"/>
    </source>
</evidence>
<feature type="signal peptide" evidence="2">
    <location>
        <begin position="1"/>
        <end position="19"/>
    </location>
</feature>
<keyword evidence="1" id="KW-1133">Transmembrane helix</keyword>
<evidence type="ECO:0008006" key="5">
    <source>
        <dbReference type="Google" id="ProtNLM"/>
    </source>
</evidence>
<name>A0AAU9VWJ7_9CNID</name>
<dbReference type="AlphaFoldDB" id="A0AAU9VWJ7"/>
<dbReference type="Gene3D" id="3.40.50.11530">
    <property type="match status" value="1"/>
</dbReference>
<evidence type="ECO:0000313" key="3">
    <source>
        <dbReference type="EMBL" id="CAH3039874.1"/>
    </source>
</evidence>
<dbReference type="Proteomes" id="UP001159428">
    <property type="component" value="Unassembled WGS sequence"/>
</dbReference>
<keyword evidence="1" id="KW-0472">Membrane</keyword>
<keyword evidence="2" id="KW-0732">Signal</keyword>
<keyword evidence="1" id="KW-0812">Transmembrane</keyword>
<keyword evidence="4" id="KW-1185">Reference proteome</keyword>
<feature type="chain" id="PRO_5043426384" description="SEFIR domain-containing protein" evidence="2">
    <location>
        <begin position="20"/>
        <end position="448"/>
    </location>
</feature>
<dbReference type="CDD" id="cd12087">
    <property type="entry name" value="TM_EGFR-like"/>
    <property type="match status" value="1"/>
</dbReference>
<proteinExistence type="predicted"/>
<sequence length="448" mass="51817">MSLIRAFVISFVFMLVAQGSLEAGQLFAPRDTIGSDPKTEDRTINNRLAICESRCRSERQDTLHFQKRAPQLSQLCLRECMKSKEEDVVTKNMRIRRDVVGEKRKQEKKENCLIPSLFLDYHSVKATVEVDFLERKPNLSISWKPVYTDSWYNWTSYAIFYQSGEGPPLCKLIPKDQHKFILADGEGWEYPSAIHMVIYTYPHSKGSSHLLETYYPPARPLPTFPPTSSNDTIKIAVAASGAVFGLVLLAAFLFFIYRRRIRPCSLLYEGDRRQEGYFMPPNNLAPGRPTPGPDSFYACYFPENEWFKLQVASVVNFFRNNGYPVEMDVMNSCELSSGPTRWAEQQIRRARNVLIFLSPGLLRLSGVDEDDPETHQEHERVWYELALLKKIFLQTHSASKMVCIALPNTNIKPQELPLWAELIYKWPEDEQKIFKRLNDKPIIQPWKC</sequence>
<gene>
    <name evidence="3" type="ORF">PMEA_00025474</name>
</gene>